<evidence type="ECO:0000256" key="1">
    <source>
        <dbReference type="SAM" id="MobiDB-lite"/>
    </source>
</evidence>
<comment type="caution">
    <text evidence="2">The sequence shown here is derived from an EMBL/GenBank/DDBJ whole genome shotgun (WGS) entry which is preliminary data.</text>
</comment>
<dbReference type="Proteomes" id="UP000779574">
    <property type="component" value="Unassembled WGS sequence"/>
</dbReference>
<evidence type="ECO:0000313" key="2">
    <source>
        <dbReference type="EMBL" id="KAG9681701.1"/>
    </source>
</evidence>
<dbReference type="AlphaFoldDB" id="A0A9P8J2L4"/>
<sequence length="209" mass="24323">MATQHNTSTTQSLRDSFLTNTNAYHSKPIRPPTSQASRSQKTTTEPRTLTSEALSTLKPMDEDQAALYTHSRIIHFLHNLPDPFTDPTGEILPSPDFKHAESEPQVHCYTPPIHPHHKHICDRFEEMRRTEPHAEFHRHKAWLTLEYGKDGKVGMYVGVEDEAHADRIHKHMLWLRDKWLGYEVGLFYHFIEYEEDDDREADAAEDVEL</sequence>
<dbReference type="OrthoDB" id="3853615at2759"/>
<feature type="region of interest" description="Disordered" evidence="1">
    <location>
        <begin position="22"/>
        <end position="49"/>
    </location>
</feature>
<name>A0A9P8J2L4_AURME</name>
<feature type="non-terminal residue" evidence="2">
    <location>
        <position position="209"/>
    </location>
</feature>
<dbReference type="EMBL" id="JAHFXF010000856">
    <property type="protein sequence ID" value="KAG9681701.1"/>
    <property type="molecule type" value="Genomic_DNA"/>
</dbReference>
<feature type="compositionally biased region" description="Polar residues" evidence="1">
    <location>
        <begin position="32"/>
        <end position="49"/>
    </location>
</feature>
<reference evidence="2" key="2">
    <citation type="submission" date="2021-08" db="EMBL/GenBank/DDBJ databases">
        <authorList>
            <person name="Gostincar C."/>
            <person name="Sun X."/>
            <person name="Song Z."/>
            <person name="Gunde-Cimerman N."/>
        </authorList>
    </citation>
    <scope>NUCLEOTIDE SEQUENCE</scope>
    <source>
        <strain evidence="2">EXF-9911</strain>
    </source>
</reference>
<reference evidence="2" key="1">
    <citation type="journal article" date="2021" name="J Fungi (Basel)">
        <title>Virulence traits and population genomics of the black yeast Aureobasidium melanogenum.</title>
        <authorList>
            <person name="Cernosa A."/>
            <person name="Sun X."/>
            <person name="Gostincar C."/>
            <person name="Fang C."/>
            <person name="Gunde-Cimerman N."/>
            <person name="Song Z."/>
        </authorList>
    </citation>
    <scope>NUCLEOTIDE SEQUENCE</scope>
    <source>
        <strain evidence="2">EXF-9911</strain>
    </source>
</reference>
<accession>A0A9P8J2L4</accession>
<protein>
    <submittedName>
        <fullName evidence="2">Uncharacterized protein</fullName>
    </submittedName>
</protein>
<organism evidence="2 3">
    <name type="scientific">Aureobasidium melanogenum</name>
    <name type="common">Aureobasidium pullulans var. melanogenum</name>
    <dbReference type="NCBI Taxonomy" id="46634"/>
    <lineage>
        <taxon>Eukaryota</taxon>
        <taxon>Fungi</taxon>
        <taxon>Dikarya</taxon>
        <taxon>Ascomycota</taxon>
        <taxon>Pezizomycotina</taxon>
        <taxon>Dothideomycetes</taxon>
        <taxon>Dothideomycetidae</taxon>
        <taxon>Dothideales</taxon>
        <taxon>Saccotheciaceae</taxon>
        <taxon>Aureobasidium</taxon>
    </lineage>
</organism>
<proteinExistence type="predicted"/>
<gene>
    <name evidence="2" type="ORF">KCU76_g14320</name>
</gene>
<evidence type="ECO:0000313" key="3">
    <source>
        <dbReference type="Proteomes" id="UP000779574"/>
    </source>
</evidence>